<dbReference type="InterPro" id="IPR051532">
    <property type="entry name" value="Ester_Hydrolysis_Enzymes"/>
</dbReference>
<name>A0A9D1G436_9FIRM</name>
<feature type="domain" description="SGNH hydrolase-type esterase" evidence="1">
    <location>
        <begin position="18"/>
        <end position="223"/>
    </location>
</feature>
<dbReference type="PANTHER" id="PTHR30383">
    <property type="entry name" value="THIOESTERASE 1/PROTEASE 1/LYSOPHOSPHOLIPASE L1"/>
    <property type="match status" value="1"/>
</dbReference>
<dbReference type="InterPro" id="IPR013830">
    <property type="entry name" value="SGNH_hydro"/>
</dbReference>
<sequence>MEAEEGEVNVMGNPICIIGDSITGGVVYLSDSAKYTHWKESFVNLLGSSLDSEMKNHSKFGCTSTAALKRLERYSKDIAACPTTLVMLGGNDSDFDWPSVSAEPEAAHDCNTPIARFVEYYNKVLDGIMSLGSKPVVINLIPVYGKRYFDWFSRKLDPKALMKFLGSTESIEHWNEMYNLAVMRIAAKRGIPMLDVRSAFLEKRNFDGLFSEDGIHPSPEGHRKMYEYVLPQARPILL</sequence>
<comment type="caution">
    <text evidence="2">The sequence shown here is derived from an EMBL/GenBank/DDBJ whole genome shotgun (WGS) entry which is preliminary data.</text>
</comment>
<gene>
    <name evidence="2" type="ORF">IAD42_01525</name>
</gene>
<dbReference type="AlphaFoldDB" id="A0A9D1G436"/>
<evidence type="ECO:0000313" key="3">
    <source>
        <dbReference type="Proteomes" id="UP000886876"/>
    </source>
</evidence>
<reference evidence="2" key="2">
    <citation type="journal article" date="2021" name="PeerJ">
        <title>Extensive microbial diversity within the chicken gut microbiome revealed by metagenomics and culture.</title>
        <authorList>
            <person name="Gilroy R."/>
            <person name="Ravi A."/>
            <person name="Getino M."/>
            <person name="Pursley I."/>
            <person name="Horton D.L."/>
            <person name="Alikhan N.F."/>
            <person name="Baker D."/>
            <person name="Gharbi K."/>
            <person name="Hall N."/>
            <person name="Watson M."/>
            <person name="Adriaenssens E.M."/>
            <person name="Foster-Nyarko E."/>
            <person name="Jarju S."/>
            <person name="Secka A."/>
            <person name="Antonio M."/>
            <person name="Oren A."/>
            <person name="Chaudhuri R.R."/>
            <person name="La Ragione R."/>
            <person name="Hildebrand F."/>
            <person name="Pallen M.J."/>
        </authorList>
    </citation>
    <scope>NUCLEOTIDE SEQUENCE</scope>
    <source>
        <strain evidence="2">ChiHecec3B27-6122</strain>
    </source>
</reference>
<dbReference type="CDD" id="cd00229">
    <property type="entry name" value="SGNH_hydrolase"/>
    <property type="match status" value="1"/>
</dbReference>
<dbReference type="GO" id="GO:0004622">
    <property type="term" value="F:phosphatidylcholine lysophospholipase activity"/>
    <property type="evidence" value="ECO:0007669"/>
    <property type="project" value="TreeGrafter"/>
</dbReference>
<dbReference type="SUPFAM" id="SSF52266">
    <property type="entry name" value="SGNH hydrolase"/>
    <property type="match status" value="1"/>
</dbReference>
<evidence type="ECO:0000313" key="2">
    <source>
        <dbReference type="EMBL" id="HIS96637.1"/>
    </source>
</evidence>
<evidence type="ECO:0000259" key="1">
    <source>
        <dbReference type="Pfam" id="PF13472"/>
    </source>
</evidence>
<keyword evidence="2" id="KW-0378">Hydrolase</keyword>
<protein>
    <submittedName>
        <fullName evidence="2">SGNH/GDSL hydrolase family protein</fullName>
    </submittedName>
</protein>
<dbReference type="Proteomes" id="UP000886876">
    <property type="component" value="Unassembled WGS sequence"/>
</dbReference>
<dbReference type="Gene3D" id="3.40.50.1110">
    <property type="entry name" value="SGNH hydrolase"/>
    <property type="match status" value="1"/>
</dbReference>
<dbReference type="InterPro" id="IPR036514">
    <property type="entry name" value="SGNH_hydro_sf"/>
</dbReference>
<dbReference type="EMBL" id="DVJS01000035">
    <property type="protein sequence ID" value="HIS96637.1"/>
    <property type="molecule type" value="Genomic_DNA"/>
</dbReference>
<accession>A0A9D1G436</accession>
<dbReference type="PANTHER" id="PTHR30383:SF5">
    <property type="entry name" value="SGNH HYDROLASE-TYPE ESTERASE DOMAIN-CONTAINING PROTEIN"/>
    <property type="match status" value="1"/>
</dbReference>
<proteinExistence type="predicted"/>
<reference evidence="2" key="1">
    <citation type="submission" date="2020-10" db="EMBL/GenBank/DDBJ databases">
        <authorList>
            <person name="Gilroy R."/>
        </authorList>
    </citation>
    <scope>NUCLEOTIDE SEQUENCE</scope>
    <source>
        <strain evidence="2">ChiHecec3B27-6122</strain>
    </source>
</reference>
<dbReference type="Pfam" id="PF13472">
    <property type="entry name" value="Lipase_GDSL_2"/>
    <property type="match status" value="1"/>
</dbReference>
<organism evidence="2 3">
    <name type="scientific">Candidatus Scatomorpha pullistercoris</name>
    <dbReference type="NCBI Taxonomy" id="2840929"/>
    <lineage>
        <taxon>Bacteria</taxon>
        <taxon>Bacillati</taxon>
        <taxon>Bacillota</taxon>
        <taxon>Clostridia</taxon>
        <taxon>Eubacteriales</taxon>
        <taxon>Candidatus Scatomorpha</taxon>
    </lineage>
</organism>